<dbReference type="OrthoDB" id="8778206at2"/>
<dbReference type="Proteomes" id="UP000265955">
    <property type="component" value="Unassembled WGS sequence"/>
</dbReference>
<protein>
    <submittedName>
        <fullName evidence="1">Uncharacterized protein</fullName>
    </submittedName>
</protein>
<reference evidence="2" key="1">
    <citation type="submission" date="2018-09" db="EMBL/GenBank/DDBJ databases">
        <authorList>
            <person name="Zhu H."/>
        </authorList>
    </citation>
    <scope>NUCLEOTIDE SEQUENCE [LARGE SCALE GENOMIC DNA]</scope>
    <source>
        <strain evidence="2">K1R23-30</strain>
    </source>
</reference>
<accession>A0A3A3FRT0</accession>
<dbReference type="EMBL" id="QYUO01000002">
    <property type="protein sequence ID" value="RJF96162.1"/>
    <property type="molecule type" value="Genomic_DNA"/>
</dbReference>
<keyword evidence="2" id="KW-1185">Reference proteome</keyword>
<comment type="caution">
    <text evidence="1">The sequence shown here is derived from an EMBL/GenBank/DDBJ whole genome shotgun (WGS) entry which is preliminary data.</text>
</comment>
<evidence type="ECO:0000313" key="2">
    <source>
        <dbReference type="Proteomes" id="UP000265955"/>
    </source>
</evidence>
<organism evidence="1 2">
    <name type="scientific">Noviherbaspirillum saxi</name>
    <dbReference type="NCBI Taxonomy" id="2320863"/>
    <lineage>
        <taxon>Bacteria</taxon>
        <taxon>Pseudomonadati</taxon>
        <taxon>Pseudomonadota</taxon>
        <taxon>Betaproteobacteria</taxon>
        <taxon>Burkholderiales</taxon>
        <taxon>Oxalobacteraceae</taxon>
        <taxon>Noviherbaspirillum</taxon>
    </lineage>
</organism>
<sequence>MKTTFHEVELGKAVIQNATDLGTEQLVVTLHPENKAAIQIQIRQDTNGGTPTSSSIAINPHGLEQLVRWLREEGALS</sequence>
<dbReference type="RefSeq" id="WP_119771309.1">
    <property type="nucleotide sequence ID" value="NZ_QYUO01000002.1"/>
</dbReference>
<evidence type="ECO:0000313" key="1">
    <source>
        <dbReference type="EMBL" id="RJF96162.1"/>
    </source>
</evidence>
<proteinExistence type="predicted"/>
<dbReference type="AlphaFoldDB" id="A0A3A3FRT0"/>
<gene>
    <name evidence="1" type="ORF">D3871_22820</name>
</gene>
<name>A0A3A3FRT0_9BURK</name>